<dbReference type="GeneID" id="37020065"/>
<dbReference type="Proteomes" id="UP000245771">
    <property type="component" value="Unassembled WGS sequence"/>
</dbReference>
<sequence length="138" mass="15074">MERSENVLGERLQQCGTQPMTGFFRDGYCNTSAADNGSHTVAGVVSDGFLSFSASRGNDLRGLLSGGCKWCLCASRWKESFDAWKRGEIDRDSVPKVMLEATHKRALDRVKLDDLKAFDVKSSTISNPSDPAQGGPIR</sequence>
<accession>A0A316VKP4</accession>
<organism evidence="1 2">
    <name type="scientific">Meira miltonrushii</name>
    <dbReference type="NCBI Taxonomy" id="1280837"/>
    <lineage>
        <taxon>Eukaryota</taxon>
        <taxon>Fungi</taxon>
        <taxon>Dikarya</taxon>
        <taxon>Basidiomycota</taxon>
        <taxon>Ustilaginomycotina</taxon>
        <taxon>Exobasidiomycetes</taxon>
        <taxon>Exobasidiales</taxon>
        <taxon>Brachybasidiaceae</taxon>
        <taxon>Meira</taxon>
    </lineage>
</organism>
<dbReference type="EMBL" id="KZ819602">
    <property type="protein sequence ID" value="PWN37628.1"/>
    <property type="molecule type" value="Genomic_DNA"/>
</dbReference>
<dbReference type="Gene3D" id="3.30.56.110">
    <property type="entry name" value="Protein of unknown function DUF2237"/>
    <property type="match status" value="1"/>
</dbReference>
<dbReference type="AlphaFoldDB" id="A0A316VKP4"/>
<name>A0A316VKP4_9BASI</name>
<dbReference type="RefSeq" id="XP_025357930.1">
    <property type="nucleotide sequence ID" value="XM_025498284.1"/>
</dbReference>
<dbReference type="Pfam" id="PF09996">
    <property type="entry name" value="DUF2237"/>
    <property type="match status" value="1"/>
</dbReference>
<gene>
    <name evidence="1" type="ORF">FA14DRAFT_159583</name>
</gene>
<dbReference type="InParanoid" id="A0A316VKP4"/>
<reference evidence="1 2" key="1">
    <citation type="journal article" date="2018" name="Mol. Biol. Evol.">
        <title>Broad Genomic Sampling Reveals a Smut Pathogenic Ancestry of the Fungal Clade Ustilaginomycotina.</title>
        <authorList>
            <person name="Kijpornyongpan T."/>
            <person name="Mondo S.J."/>
            <person name="Barry K."/>
            <person name="Sandor L."/>
            <person name="Lee J."/>
            <person name="Lipzen A."/>
            <person name="Pangilinan J."/>
            <person name="LaButti K."/>
            <person name="Hainaut M."/>
            <person name="Henrissat B."/>
            <person name="Grigoriev I.V."/>
            <person name="Spatafora J.W."/>
            <person name="Aime M.C."/>
        </authorList>
    </citation>
    <scope>NUCLEOTIDE SEQUENCE [LARGE SCALE GENOMIC DNA]</scope>
    <source>
        <strain evidence="1 2">MCA 3882</strain>
    </source>
</reference>
<dbReference type="STRING" id="1280837.A0A316VKP4"/>
<evidence type="ECO:0000313" key="2">
    <source>
        <dbReference type="Proteomes" id="UP000245771"/>
    </source>
</evidence>
<evidence type="ECO:0000313" key="1">
    <source>
        <dbReference type="EMBL" id="PWN37628.1"/>
    </source>
</evidence>
<dbReference type="OrthoDB" id="1517790at2759"/>
<keyword evidence="2" id="KW-1185">Reference proteome</keyword>
<proteinExistence type="predicted"/>
<protein>
    <submittedName>
        <fullName evidence="1">Uncharacterized protein</fullName>
    </submittedName>
</protein>
<dbReference type="PANTHER" id="PTHR37466:SF1">
    <property type="entry name" value="SLR1628 PROTEIN"/>
    <property type="match status" value="1"/>
</dbReference>
<dbReference type="InterPro" id="IPR018714">
    <property type="entry name" value="DUF2237"/>
</dbReference>
<dbReference type="PANTHER" id="PTHR37466">
    <property type="entry name" value="SLR1628 PROTEIN"/>
    <property type="match status" value="1"/>
</dbReference>